<feature type="region of interest" description="Disordered" evidence="1">
    <location>
        <begin position="752"/>
        <end position="774"/>
    </location>
</feature>
<evidence type="ECO:0000256" key="1">
    <source>
        <dbReference type="SAM" id="MobiDB-lite"/>
    </source>
</evidence>
<name>A0A7S3HDN7_9STRA</name>
<proteinExistence type="predicted"/>
<protein>
    <recommendedName>
        <fullName evidence="3">Pre-rRNA-processing protein RIX1 N-terminal domain-containing protein</fullName>
    </recommendedName>
</protein>
<feature type="compositionally biased region" description="Acidic residues" evidence="1">
    <location>
        <begin position="755"/>
        <end position="774"/>
    </location>
</feature>
<accession>A0A7S3HDN7</accession>
<organism evidence="2">
    <name type="scientific">Spumella elongata</name>
    <dbReference type="NCBI Taxonomy" id="89044"/>
    <lineage>
        <taxon>Eukaryota</taxon>
        <taxon>Sar</taxon>
        <taxon>Stramenopiles</taxon>
        <taxon>Ochrophyta</taxon>
        <taxon>Chrysophyceae</taxon>
        <taxon>Chromulinales</taxon>
        <taxon>Chromulinaceae</taxon>
        <taxon>Spumella</taxon>
    </lineage>
</organism>
<gene>
    <name evidence="2" type="ORF">SELO1098_LOCUS21334</name>
</gene>
<dbReference type="EMBL" id="HBIC01041656">
    <property type="protein sequence ID" value="CAE0292488.1"/>
    <property type="molecule type" value="Transcribed_RNA"/>
</dbReference>
<dbReference type="AlphaFoldDB" id="A0A7S3HDN7"/>
<sequence length="774" mass="82872">MDFVKRFGNNYEVTSILLGDESSISGSEVNALVDHALDNILQKQGNRVESFQVLAQYCSRHSYARLGAIVDRLPTLLEVVLGNVLERNALLELLESLFLEYTSEVSVQLPKVLTKLVSSICRIVSNNDVGVSQFGLRIFQILGESKARPILVPHTRVIRNACLNVLSELKDINASQINLLAQVYGVYSSLESVDNWMANWNDVVIESGVVISVLGVGASKSSHGKKNKDKNAQAKAVSSETRFTLLKNSKLESMRGAQKALHGQALFHGMCRIQAEMLRYGCSSGFVALNFTQFLPTLQTLLSASAEVNTKDPVAFIEGDAGLSPVDLVLVISKLKADLLEVVQEVFLLDHPALIRIGSALVRPVAALMTRPEGKSVPHLRQALLTVVASAARTLPSVLAASVNATNIGLVEQLSKEMAQLTSNQSLVSQSAAQSEVKEQTNSNGLGANKDGNLSFATGVSSTIVANLTGTVITHTSGNMYATTQVVQREEDRQVALRALFEACEAVLLHCGPLLSPTVRESFTTVMGQGLSCLSLGVLTPQYADRHMHRIAGARLRQDPFTQNLLIQLATVEVFSPPQLQHQAQQYSRNLPLLKRVAEVCLRCSATTSAASRALLLYSTLLHPVTVALPAVPAIDAARSFLLSAQNSALVTPGHGDATHGNMQIGISTSTEESVTLAVDFEPTSAVKESKSATKAKRSLASAEVTPAKKPKAVAEKKALSATKAPVVAPVSATKAPSLVSAVSVVKEVVKNATEEDDDESLPDIDIDADPDSE</sequence>
<reference evidence="2" key="1">
    <citation type="submission" date="2021-01" db="EMBL/GenBank/DDBJ databases">
        <authorList>
            <person name="Corre E."/>
            <person name="Pelletier E."/>
            <person name="Niang G."/>
            <person name="Scheremetjew M."/>
            <person name="Finn R."/>
            <person name="Kale V."/>
            <person name="Holt S."/>
            <person name="Cochrane G."/>
            <person name="Meng A."/>
            <person name="Brown T."/>
            <person name="Cohen L."/>
        </authorList>
    </citation>
    <scope>NUCLEOTIDE SEQUENCE</scope>
    <source>
        <strain evidence="2">CCAP 955/1</strain>
    </source>
</reference>
<evidence type="ECO:0000313" key="2">
    <source>
        <dbReference type="EMBL" id="CAE0292488.1"/>
    </source>
</evidence>
<evidence type="ECO:0008006" key="3">
    <source>
        <dbReference type="Google" id="ProtNLM"/>
    </source>
</evidence>